<dbReference type="Proteomes" id="UP000193087">
    <property type="component" value="Unassembled WGS sequence"/>
</dbReference>
<reference evidence="1 2" key="1">
    <citation type="submission" date="2016-01" db="EMBL/GenBank/DDBJ databases">
        <title>The new phylogeny of the genus Mycobacterium.</title>
        <authorList>
            <person name="Tarcisio F."/>
            <person name="Conor M."/>
            <person name="Antonella G."/>
            <person name="Elisabetta G."/>
            <person name="Giulia F.S."/>
            <person name="Sara T."/>
            <person name="Anna F."/>
            <person name="Clotilde B."/>
            <person name="Roberto B."/>
            <person name="Veronica D.S."/>
            <person name="Fabio R."/>
            <person name="Monica P."/>
            <person name="Olivier J."/>
            <person name="Enrico T."/>
            <person name="Nicola S."/>
        </authorList>
    </citation>
    <scope>NUCLEOTIDE SEQUENCE [LARGE SCALE GENOMIC DNA]</scope>
    <source>
        <strain evidence="1 2">DSM 45176</strain>
    </source>
</reference>
<evidence type="ECO:0000313" key="2">
    <source>
        <dbReference type="Proteomes" id="UP000193087"/>
    </source>
</evidence>
<name>A0A1X2CB05_9MYCO</name>
<proteinExistence type="predicted"/>
<dbReference type="RefSeq" id="WP_239655282.1">
    <property type="nucleotide sequence ID" value="NZ_CAJMWI010000001.1"/>
</dbReference>
<evidence type="ECO:0000313" key="1">
    <source>
        <dbReference type="EMBL" id="ORW73195.1"/>
    </source>
</evidence>
<dbReference type="EMBL" id="LQPQ01000135">
    <property type="protein sequence ID" value="ORW73195.1"/>
    <property type="molecule type" value="Genomic_DNA"/>
</dbReference>
<dbReference type="AlphaFoldDB" id="A0A1X2CB05"/>
<dbReference type="GeneID" id="93492603"/>
<sequence>MDAAAEHDWVKEGLLFEGLQDWSSLSDVQASFVPEAGPPRPVYEVQQLTLNMIRELVNWT</sequence>
<keyword evidence="2" id="KW-1185">Reference proteome</keyword>
<dbReference type="STRING" id="486698.AWC22_01285"/>
<accession>A0A1X2CB05</accession>
<organism evidence="1 2">
    <name type="scientific">Mycobacterium riyadhense</name>
    <dbReference type="NCBI Taxonomy" id="486698"/>
    <lineage>
        <taxon>Bacteria</taxon>
        <taxon>Bacillati</taxon>
        <taxon>Actinomycetota</taxon>
        <taxon>Actinomycetes</taxon>
        <taxon>Mycobacteriales</taxon>
        <taxon>Mycobacteriaceae</taxon>
        <taxon>Mycobacterium</taxon>
    </lineage>
</organism>
<gene>
    <name evidence="1" type="ORF">AWC22_01285</name>
</gene>
<comment type="caution">
    <text evidence="1">The sequence shown here is derived from an EMBL/GenBank/DDBJ whole genome shotgun (WGS) entry which is preliminary data.</text>
</comment>
<protein>
    <submittedName>
        <fullName evidence="1">Uncharacterized protein</fullName>
    </submittedName>
</protein>